<name>A0A238H7M5_9BURK</name>
<dbReference type="Proteomes" id="UP000198460">
    <property type="component" value="Unassembled WGS sequence"/>
</dbReference>
<reference evidence="1 2" key="1">
    <citation type="submission" date="2017-04" db="EMBL/GenBank/DDBJ databases">
        <authorList>
            <person name="Afonso C.L."/>
            <person name="Miller P.J."/>
            <person name="Scott M.A."/>
            <person name="Spackman E."/>
            <person name="Goraichik I."/>
            <person name="Dimitrov K.M."/>
            <person name="Suarez D.L."/>
            <person name="Swayne D.E."/>
        </authorList>
    </citation>
    <scope>NUCLEOTIDE SEQUENCE [LARGE SCALE GENOMIC DNA]</scope>
    <source>
        <strain evidence="1">LMG 28154</strain>
    </source>
</reference>
<organism evidence="1 2">
    <name type="scientific">Burkholderia singularis</name>
    <dbReference type="NCBI Taxonomy" id="1503053"/>
    <lineage>
        <taxon>Bacteria</taxon>
        <taxon>Pseudomonadati</taxon>
        <taxon>Pseudomonadota</taxon>
        <taxon>Betaproteobacteria</taxon>
        <taxon>Burkholderiales</taxon>
        <taxon>Burkholderiaceae</taxon>
        <taxon>Burkholderia</taxon>
        <taxon>pseudomallei group</taxon>
    </lineage>
</organism>
<proteinExistence type="predicted"/>
<gene>
    <name evidence="1" type="ORF">BSIN_4319</name>
</gene>
<evidence type="ECO:0000313" key="1">
    <source>
        <dbReference type="EMBL" id="SMG01441.1"/>
    </source>
</evidence>
<dbReference type="AlphaFoldDB" id="A0A238H7M5"/>
<sequence length="55" mass="5579">MLSALKSAAEIAKAACGPLFFLGRALVWRSGLPGGTGRRFTDGDMHRAATGCAGG</sequence>
<protein>
    <submittedName>
        <fullName evidence="1">Uncharacterized protein</fullName>
    </submittedName>
</protein>
<dbReference type="EMBL" id="FXAN01000073">
    <property type="protein sequence ID" value="SMG01441.1"/>
    <property type="molecule type" value="Genomic_DNA"/>
</dbReference>
<accession>A0A238H7M5</accession>
<evidence type="ECO:0000313" key="2">
    <source>
        <dbReference type="Proteomes" id="UP000198460"/>
    </source>
</evidence>